<dbReference type="EMBL" id="BAAAPO010000009">
    <property type="protein sequence ID" value="GAA1783149.1"/>
    <property type="molecule type" value="Genomic_DNA"/>
</dbReference>
<evidence type="ECO:0000313" key="2">
    <source>
        <dbReference type="Proteomes" id="UP001499938"/>
    </source>
</evidence>
<gene>
    <name evidence="1" type="ORF">GCM10009811_05710</name>
</gene>
<comment type="caution">
    <text evidence="1">The sequence shown here is derived from an EMBL/GenBank/DDBJ whole genome shotgun (WGS) entry which is preliminary data.</text>
</comment>
<sequence length="68" mass="7368">MDEFSWQVQGRDGMPIADLPAPSFPSQADAEAWLGESWQELADAGAAAVTLRQFEDVVYGPMSLEPPS</sequence>
<organism evidence="1 2">
    <name type="scientific">Nostocoides veronense</name>
    <dbReference type="NCBI Taxonomy" id="330836"/>
    <lineage>
        <taxon>Bacteria</taxon>
        <taxon>Bacillati</taxon>
        <taxon>Actinomycetota</taxon>
        <taxon>Actinomycetes</taxon>
        <taxon>Micrococcales</taxon>
        <taxon>Intrasporangiaceae</taxon>
        <taxon>Nostocoides</taxon>
    </lineage>
</organism>
<proteinExistence type="predicted"/>
<accession>A0ABN2LC62</accession>
<evidence type="ECO:0000313" key="1">
    <source>
        <dbReference type="EMBL" id="GAA1783149.1"/>
    </source>
</evidence>
<name>A0ABN2LC62_9MICO</name>
<reference evidence="1 2" key="1">
    <citation type="journal article" date="2019" name="Int. J. Syst. Evol. Microbiol.">
        <title>The Global Catalogue of Microorganisms (GCM) 10K type strain sequencing project: providing services to taxonomists for standard genome sequencing and annotation.</title>
        <authorList>
            <consortium name="The Broad Institute Genomics Platform"/>
            <consortium name="The Broad Institute Genome Sequencing Center for Infectious Disease"/>
            <person name="Wu L."/>
            <person name="Ma J."/>
        </authorList>
    </citation>
    <scope>NUCLEOTIDE SEQUENCE [LARGE SCALE GENOMIC DNA]</scope>
    <source>
        <strain evidence="1 2">JCM 15592</strain>
    </source>
</reference>
<dbReference type="RefSeq" id="WP_344081022.1">
    <property type="nucleotide sequence ID" value="NZ_BAAAPO010000009.1"/>
</dbReference>
<keyword evidence="2" id="KW-1185">Reference proteome</keyword>
<dbReference type="Proteomes" id="UP001499938">
    <property type="component" value="Unassembled WGS sequence"/>
</dbReference>
<protein>
    <submittedName>
        <fullName evidence="1">Uncharacterized protein</fullName>
    </submittedName>
</protein>